<comment type="similarity">
    <text evidence="3">Belongs to the paxM FAD-dependent monooxygenase family.</text>
</comment>
<keyword evidence="8" id="KW-0503">Monooxygenase</keyword>
<dbReference type="Gene3D" id="3.50.50.60">
    <property type="entry name" value="FAD/NAD(P)-binding domain"/>
    <property type="match status" value="1"/>
</dbReference>
<dbReference type="Pfam" id="PF01494">
    <property type="entry name" value="FAD_binding_3"/>
    <property type="match status" value="1"/>
</dbReference>
<dbReference type="Proteomes" id="UP001480595">
    <property type="component" value="Unassembled WGS sequence"/>
</dbReference>
<dbReference type="RefSeq" id="XP_066709008.1">
    <property type="nucleotide sequence ID" value="XM_066865879.1"/>
</dbReference>
<keyword evidence="9" id="KW-1185">Reference proteome</keyword>
<comment type="pathway">
    <text evidence="2">Secondary metabolite biosynthesis.</text>
</comment>
<name>A0ABR1T6T5_9PEZI</name>
<evidence type="ECO:0000259" key="7">
    <source>
        <dbReference type="Pfam" id="PF01494"/>
    </source>
</evidence>
<keyword evidence="6" id="KW-0560">Oxidoreductase</keyword>
<dbReference type="GO" id="GO:0004497">
    <property type="term" value="F:monooxygenase activity"/>
    <property type="evidence" value="ECO:0007669"/>
    <property type="project" value="UniProtKB-KW"/>
</dbReference>
<dbReference type="PRINTS" id="PR00420">
    <property type="entry name" value="RNGMNOXGNASE"/>
</dbReference>
<dbReference type="InterPro" id="IPR002938">
    <property type="entry name" value="FAD-bd"/>
</dbReference>
<reference evidence="8 9" key="1">
    <citation type="submission" date="2023-01" db="EMBL/GenBank/DDBJ databases">
        <title>Analysis of 21 Apiospora genomes using comparative genomics revels a genus with tremendous synthesis potential of carbohydrate active enzymes and secondary metabolites.</title>
        <authorList>
            <person name="Sorensen T."/>
        </authorList>
    </citation>
    <scope>NUCLEOTIDE SEQUENCE [LARGE SCALE GENOMIC DNA]</scope>
    <source>
        <strain evidence="8 9">CBS 135458</strain>
    </source>
</reference>
<evidence type="ECO:0000256" key="5">
    <source>
        <dbReference type="ARBA" id="ARBA00022827"/>
    </source>
</evidence>
<dbReference type="InterPro" id="IPR036188">
    <property type="entry name" value="FAD/NAD-bd_sf"/>
</dbReference>
<feature type="domain" description="FAD-binding" evidence="7">
    <location>
        <begin position="8"/>
        <end position="342"/>
    </location>
</feature>
<dbReference type="PANTHER" id="PTHR47356:SF2">
    <property type="entry name" value="FAD-BINDING DOMAIN-CONTAINING PROTEIN-RELATED"/>
    <property type="match status" value="1"/>
</dbReference>
<dbReference type="GeneID" id="92098942"/>
<evidence type="ECO:0000256" key="6">
    <source>
        <dbReference type="ARBA" id="ARBA00023002"/>
    </source>
</evidence>
<gene>
    <name evidence="8" type="ORF">PG994_014470</name>
</gene>
<dbReference type="InterPro" id="IPR050562">
    <property type="entry name" value="FAD_mOase_fung"/>
</dbReference>
<evidence type="ECO:0000256" key="4">
    <source>
        <dbReference type="ARBA" id="ARBA00022630"/>
    </source>
</evidence>
<organism evidence="8 9">
    <name type="scientific">Apiospora phragmitis</name>
    <dbReference type="NCBI Taxonomy" id="2905665"/>
    <lineage>
        <taxon>Eukaryota</taxon>
        <taxon>Fungi</taxon>
        <taxon>Dikarya</taxon>
        <taxon>Ascomycota</taxon>
        <taxon>Pezizomycotina</taxon>
        <taxon>Sordariomycetes</taxon>
        <taxon>Xylariomycetidae</taxon>
        <taxon>Amphisphaeriales</taxon>
        <taxon>Apiosporaceae</taxon>
        <taxon>Apiospora</taxon>
    </lineage>
</organism>
<evidence type="ECO:0000256" key="2">
    <source>
        <dbReference type="ARBA" id="ARBA00005179"/>
    </source>
</evidence>
<keyword evidence="4" id="KW-0285">Flavoprotein</keyword>
<protein>
    <submittedName>
        <fullName evidence="8">Monooxygenase</fullName>
    </submittedName>
</protein>
<proteinExistence type="inferred from homology"/>
<accession>A0ABR1T6T5</accession>
<evidence type="ECO:0000256" key="1">
    <source>
        <dbReference type="ARBA" id="ARBA00001974"/>
    </source>
</evidence>
<comment type="caution">
    <text evidence="8">The sequence shown here is derived from an EMBL/GenBank/DDBJ whole genome shotgun (WGS) entry which is preliminary data.</text>
</comment>
<dbReference type="PANTHER" id="PTHR47356">
    <property type="entry name" value="FAD-DEPENDENT MONOOXYGENASE ASQG-RELATED"/>
    <property type="match status" value="1"/>
</dbReference>
<keyword evidence="5" id="KW-0274">FAD</keyword>
<comment type="cofactor">
    <cofactor evidence="1">
        <name>FAD</name>
        <dbReference type="ChEBI" id="CHEBI:57692"/>
    </cofactor>
</comment>
<sequence>MDAHKPFKVIVVGGGVAGLTLANMLQQFDIDFVVLEAYHDVAPAVGASIGLFPNGLRILDQIGVFEPVAAMSQEPLVYANVRDSSGKVVSTLTHVQEHIQRRFGYPMLFFDRQWLLKALYGQLKDQNRVILNKKVGCIEHIAGGVRLKTLDGEIFDGSIAVGADGIHSSVRKGMNRMAQEAHSSAFPPNQEDEIPCYYKCSFGIAQHVVGWSQQDQSFVMGEGHSALISAGPEGRVYWFVFVRLPEIQHGKSIPKYTKEDDEQFAKEYADMPITETLRFGDIYEKKLSSTLTPLHEMVYKTWFFKRVVLLGDSAHKPNPIGGQGGNGAIESATELINALIEARDVHRHGLESMQDDDVTRIFAQMQSARDKRARTLVEKSHQRQALMASENPLKTALTTWAMALLPSSHWPIANIAASVVGSAKIKYQPVPFRPRAIPFEDERPASPVKPETSKIVRYIYAGAMLSSLVLAGVSPPAWPASGSMACRTTANVYDRGPPHRPPGSVLGLPSVMALGLCGLGTSRAIPAYALLHAFLAFDAPPDRYIPTPAAKSILQAFAVSGLVASVTYMLGRYQSAPTNPLTALWKISALFPALVWGLTKFSGGGQRTGRPESRDGADEPAAFDQYKPHDMSHLRAIYACAFGVQAAAHVASGAPLALGQALLGTLRDAVTTPLMFLACPLSLPSGQELTRAVWILGNLYAIWDLRRLGYVKTFGALKAAVGVALGQILVGPGAAWAGLWCWRDDVFAGSMMN</sequence>
<evidence type="ECO:0000313" key="9">
    <source>
        <dbReference type="Proteomes" id="UP001480595"/>
    </source>
</evidence>
<evidence type="ECO:0000313" key="8">
    <source>
        <dbReference type="EMBL" id="KAK8041463.1"/>
    </source>
</evidence>
<dbReference type="SUPFAM" id="SSF51905">
    <property type="entry name" value="FAD/NAD(P)-binding domain"/>
    <property type="match status" value="1"/>
</dbReference>
<dbReference type="EMBL" id="JAQQWL010000015">
    <property type="protein sequence ID" value="KAK8041463.1"/>
    <property type="molecule type" value="Genomic_DNA"/>
</dbReference>
<evidence type="ECO:0000256" key="3">
    <source>
        <dbReference type="ARBA" id="ARBA00007992"/>
    </source>
</evidence>